<evidence type="ECO:0000313" key="2">
    <source>
        <dbReference type="Proteomes" id="UP000019591"/>
    </source>
</evidence>
<dbReference type="eggNOG" id="ENOG5032UPJ">
    <property type="taxonomic scope" value="Bacteria"/>
</dbReference>
<reference evidence="1 2" key="1">
    <citation type="journal article" date="2014" name="Genome Announc.">
        <title>Complete Genome Sequence of Amino Acid-Utilizing Eubacterium acidaminophilum al-2 (DSM 3953).</title>
        <authorList>
            <person name="Poehlein A."/>
            <person name="Andreesen J.R."/>
            <person name="Daniel R."/>
        </authorList>
    </citation>
    <scope>NUCLEOTIDE SEQUENCE [LARGE SCALE GENOMIC DNA]</scope>
    <source>
        <strain evidence="1 2">DSM 3953</strain>
    </source>
</reference>
<proteinExistence type="predicted"/>
<dbReference type="KEGG" id="eac:EAL2_c18190"/>
<dbReference type="InterPro" id="IPR004927">
    <property type="entry name" value="MerB"/>
</dbReference>
<dbReference type="HOGENOM" id="CLU_118597_0_0_9"/>
<evidence type="ECO:0000313" key="1">
    <source>
        <dbReference type="EMBL" id="AHM57111.1"/>
    </source>
</evidence>
<dbReference type="GO" id="GO:0018836">
    <property type="term" value="F:alkylmercury lyase activity"/>
    <property type="evidence" value="ECO:0007669"/>
    <property type="project" value="InterPro"/>
</dbReference>
<name>W8U8B5_PEPAC</name>
<dbReference type="Gene3D" id="3.30.450.410">
    <property type="match status" value="1"/>
</dbReference>
<dbReference type="STRING" id="1286171.EAL2_c18190"/>
<protein>
    <recommendedName>
        <fullName evidence="3">Alkylmercury lyase</fullName>
    </recommendedName>
</protein>
<dbReference type="NCBIfam" id="NF040728">
    <property type="entry name" value="MerB_rel_SaoL"/>
    <property type="match status" value="1"/>
</dbReference>
<dbReference type="PATRIC" id="fig|1286171.3.peg.1778"/>
<dbReference type="Proteomes" id="UP000019591">
    <property type="component" value="Chromosome"/>
</dbReference>
<evidence type="ECO:0008006" key="3">
    <source>
        <dbReference type="Google" id="ProtNLM"/>
    </source>
</evidence>
<dbReference type="AlphaFoldDB" id="W8U8B5"/>
<dbReference type="Pfam" id="PF03243">
    <property type="entry name" value="MerB"/>
    <property type="match status" value="1"/>
</dbReference>
<gene>
    <name evidence="1" type="ORF">EAL2_c18190</name>
</gene>
<keyword evidence="2" id="KW-1185">Reference proteome</keyword>
<dbReference type="SUPFAM" id="SSF160387">
    <property type="entry name" value="NosL/MerB-like"/>
    <property type="match status" value="1"/>
</dbReference>
<dbReference type="EMBL" id="CP007452">
    <property type="protein sequence ID" value="AHM57111.1"/>
    <property type="molecule type" value="Genomic_DNA"/>
</dbReference>
<accession>W8U8B5</accession>
<dbReference type="InterPro" id="IPR053717">
    <property type="entry name" value="MerB_lyase_sf"/>
</dbReference>
<organism evidence="1 2">
    <name type="scientific">Peptoclostridium acidaminophilum DSM 3953</name>
    <dbReference type="NCBI Taxonomy" id="1286171"/>
    <lineage>
        <taxon>Bacteria</taxon>
        <taxon>Bacillati</taxon>
        <taxon>Bacillota</taxon>
        <taxon>Clostridia</taxon>
        <taxon>Peptostreptococcales</taxon>
        <taxon>Peptoclostridiaceae</taxon>
        <taxon>Peptoclostridium</taxon>
    </lineage>
</organism>
<sequence>MESFKIKGNDAVKQHVSKMPFKYHQAERLLIDSMDSRLEADERKVRMHIINSIIDSAAPYNYSVITADVQKKLGMSEVQVKTAIGRIIEKNAAVADEEENINFIYPVSGFPTNHQITLEDGRSFCAMCAVDGMGCAFTFKQNVKVHSKCSECGADIAVEIRDGQIVSLSPEAAHVLHVDLNGNQNWSGSC</sequence>